<dbReference type="Proteomes" id="UP000682811">
    <property type="component" value="Unassembled WGS sequence"/>
</dbReference>
<accession>A0A920CN23</accession>
<protein>
    <recommendedName>
        <fullName evidence="1">Large ribosomal subunit protein bL12 C-terminal domain-containing protein</fullName>
    </recommendedName>
</protein>
<dbReference type="InterPro" id="IPR013823">
    <property type="entry name" value="Ribosomal_bL12_C"/>
</dbReference>
<proteinExistence type="predicted"/>
<dbReference type="RefSeq" id="WP_212977931.1">
    <property type="nucleotide sequence ID" value="NZ_AP025343.1"/>
</dbReference>
<gene>
    <name evidence="2" type="ORF">J34TS1_17560</name>
</gene>
<keyword evidence="3" id="KW-1185">Reference proteome</keyword>
<organism evidence="2 3">
    <name type="scientific">Paenibacillus azoreducens</name>
    <dbReference type="NCBI Taxonomy" id="116718"/>
    <lineage>
        <taxon>Bacteria</taxon>
        <taxon>Bacillati</taxon>
        <taxon>Bacillota</taxon>
        <taxon>Bacilli</taxon>
        <taxon>Bacillales</taxon>
        <taxon>Paenibacillaceae</taxon>
        <taxon>Paenibacillus</taxon>
    </lineage>
</organism>
<feature type="domain" description="Large ribosomal subunit protein bL12 C-terminal" evidence="1">
    <location>
        <begin position="59"/>
        <end position="91"/>
    </location>
</feature>
<dbReference type="Gene3D" id="3.30.1390.10">
    <property type="match status" value="1"/>
</dbReference>
<dbReference type="SUPFAM" id="SSF54736">
    <property type="entry name" value="ClpS-like"/>
    <property type="match status" value="1"/>
</dbReference>
<dbReference type="AlphaFoldDB" id="A0A920CN23"/>
<evidence type="ECO:0000259" key="1">
    <source>
        <dbReference type="Pfam" id="PF00542"/>
    </source>
</evidence>
<comment type="caution">
    <text evidence="2">The sequence shown here is derived from an EMBL/GenBank/DDBJ whole genome shotgun (WGS) entry which is preliminary data.</text>
</comment>
<dbReference type="GO" id="GO:0006412">
    <property type="term" value="P:translation"/>
    <property type="evidence" value="ECO:0007669"/>
    <property type="project" value="InterPro"/>
</dbReference>
<reference evidence="2 3" key="1">
    <citation type="submission" date="2021-03" db="EMBL/GenBank/DDBJ databases">
        <title>Antimicrobial resistance genes in bacteria isolated from Japanese honey, and their potential for conferring macrolide and lincosamide resistance in the American foulbrood pathogen Paenibacillus larvae.</title>
        <authorList>
            <person name="Okamoto M."/>
            <person name="Kumagai M."/>
            <person name="Kanamori H."/>
            <person name="Takamatsu D."/>
        </authorList>
    </citation>
    <scope>NUCLEOTIDE SEQUENCE [LARGE SCALE GENOMIC DNA]</scope>
    <source>
        <strain evidence="2 3">J34TS1</strain>
    </source>
</reference>
<evidence type="ECO:0000313" key="2">
    <source>
        <dbReference type="EMBL" id="GIO46991.1"/>
    </source>
</evidence>
<dbReference type="GO" id="GO:0003735">
    <property type="term" value="F:structural constituent of ribosome"/>
    <property type="evidence" value="ECO:0007669"/>
    <property type="project" value="InterPro"/>
</dbReference>
<sequence length="93" mass="10875">METIYLLIITLLLIIILLLLRSKSRENGADPYRRQDLRTNSEPLELSPELQARLLNLIAEEKKIKAIKELRVATHLSLKDAKDFIDNMEKQYK</sequence>
<dbReference type="EMBL" id="BORT01000006">
    <property type="protein sequence ID" value="GIO46991.1"/>
    <property type="molecule type" value="Genomic_DNA"/>
</dbReference>
<name>A0A920CN23_9BACL</name>
<evidence type="ECO:0000313" key="3">
    <source>
        <dbReference type="Proteomes" id="UP000682811"/>
    </source>
</evidence>
<dbReference type="Pfam" id="PF00542">
    <property type="entry name" value="Ribosomal_L12"/>
    <property type="match status" value="1"/>
</dbReference>
<dbReference type="InterPro" id="IPR014719">
    <property type="entry name" value="Ribosomal_bL12_C/ClpS-like"/>
</dbReference>